<comment type="caution">
    <text evidence="1">The sequence shown here is derived from an EMBL/GenBank/DDBJ whole genome shotgun (WGS) entry which is preliminary data.</text>
</comment>
<dbReference type="SUPFAM" id="SSF81383">
    <property type="entry name" value="F-box domain"/>
    <property type="match status" value="1"/>
</dbReference>
<evidence type="ECO:0000313" key="1">
    <source>
        <dbReference type="EMBL" id="PSR78466.1"/>
    </source>
</evidence>
<dbReference type="InterPro" id="IPR036047">
    <property type="entry name" value="F-box-like_dom_sf"/>
</dbReference>
<reference evidence="1 2" key="1">
    <citation type="submission" date="2018-02" db="EMBL/GenBank/DDBJ databases">
        <title>Genome sequence of the basidiomycete white-rot fungus Phlebia centrifuga.</title>
        <authorList>
            <person name="Granchi Z."/>
            <person name="Peng M."/>
            <person name="de Vries R.P."/>
            <person name="Hilden K."/>
            <person name="Makela M.R."/>
            <person name="Grigoriev I."/>
            <person name="Riley R."/>
        </authorList>
    </citation>
    <scope>NUCLEOTIDE SEQUENCE [LARGE SCALE GENOMIC DNA]</scope>
    <source>
        <strain evidence="1 2">FBCC195</strain>
    </source>
</reference>
<dbReference type="AlphaFoldDB" id="A0A2R6NWU0"/>
<gene>
    <name evidence="1" type="ORF">PHLCEN_2v7409</name>
</gene>
<evidence type="ECO:0000313" key="2">
    <source>
        <dbReference type="Proteomes" id="UP000186601"/>
    </source>
</evidence>
<name>A0A2R6NWU0_9APHY</name>
<sequence length="626" mass="70856">MFDFLHKIRHPRLSKLGLVTKWRASRRHQVSATHLSTDISTQIPLLFLPFPEDTAGVLPVGFREASPTLEIVDILYEILHALRKTDLFHCAQVNHLWRTVAHDVAWRSSSSGGVGVRQLLSVLDEYSEKYSTPRFSVTLMPRSWNVLRRDYAPLICSLTLDLAHLSCSRWFLETISDTLTSPVHLPNLGKLHIILEQDPVQLSVVKQFFACTVRDLTVEVLSTNVTRRPLHVHTAGLIPVFWDPTISPDNNRSTEATLVLMSLFDAIREWMVGIAALQINIRGSHDMVLSWHPFVQMLLSLASLRSISLPGYALSRLLLAILSSHAQLRRVAIVKPRVDQRIAIDLEDASDALFTIPVYDLDGPSSSLEELALTVPIPEFTPYFTIHFDPYALTTLHLLFPGEVSERNSVKHAFLLIANQCPHLVDLRVLILQPEEHPWRIDYELLQPFRRYRTLASLDITSRFTTDLKEDEFIRLVSSWPMLKHLSLEGRDATPVHHAEKASLSLGTVVDVFAEHCPFITSFVFYTSMTLQAQSHPTYHSATARTRFASLEAGTLLIGFPITATAAEVAVYLQQSFTKLRLSKLTYQPVVRQTVSEGDLPLSWRMRRETLAKFAHEVASNLAKQQ</sequence>
<evidence type="ECO:0008006" key="3">
    <source>
        <dbReference type="Google" id="ProtNLM"/>
    </source>
</evidence>
<dbReference type="EMBL" id="MLYV02000740">
    <property type="protein sequence ID" value="PSR78466.1"/>
    <property type="molecule type" value="Genomic_DNA"/>
</dbReference>
<accession>A0A2R6NWU0</accession>
<dbReference type="Proteomes" id="UP000186601">
    <property type="component" value="Unassembled WGS sequence"/>
</dbReference>
<protein>
    <recommendedName>
        <fullName evidence="3">F-box domain-containing protein</fullName>
    </recommendedName>
</protein>
<proteinExistence type="predicted"/>
<organism evidence="1 2">
    <name type="scientific">Hermanssonia centrifuga</name>
    <dbReference type="NCBI Taxonomy" id="98765"/>
    <lineage>
        <taxon>Eukaryota</taxon>
        <taxon>Fungi</taxon>
        <taxon>Dikarya</taxon>
        <taxon>Basidiomycota</taxon>
        <taxon>Agaricomycotina</taxon>
        <taxon>Agaricomycetes</taxon>
        <taxon>Polyporales</taxon>
        <taxon>Meruliaceae</taxon>
        <taxon>Hermanssonia</taxon>
    </lineage>
</organism>
<keyword evidence="2" id="KW-1185">Reference proteome</keyword>
<dbReference type="STRING" id="98765.A0A2R6NWU0"/>